<dbReference type="InterPro" id="IPR032466">
    <property type="entry name" value="Metal_Hydrolase"/>
</dbReference>
<dbReference type="GO" id="GO:0006207">
    <property type="term" value="P:'de novo' pyrimidine nucleobase biosynthetic process"/>
    <property type="evidence" value="ECO:0007669"/>
    <property type="project" value="TreeGrafter"/>
</dbReference>
<evidence type="ECO:0008006" key="7">
    <source>
        <dbReference type="Google" id="ProtNLM"/>
    </source>
</evidence>
<dbReference type="eggNOG" id="KOG2902">
    <property type="taxonomic scope" value="Eukaryota"/>
</dbReference>
<dbReference type="UniPathway" id="UPA00070">
    <property type="reaction ID" value="UER00117"/>
</dbReference>
<dbReference type="InterPro" id="IPR002195">
    <property type="entry name" value="Dihydroorotase_CS"/>
</dbReference>
<dbReference type="RefSeq" id="XP_005786870.1">
    <property type="nucleotide sequence ID" value="XM_005786813.1"/>
</dbReference>
<dbReference type="PANTHER" id="PTHR43137:SF1">
    <property type="entry name" value="DIHYDROOROTASE"/>
    <property type="match status" value="1"/>
</dbReference>
<protein>
    <recommendedName>
        <fullName evidence="7">Dihydroorotase</fullName>
    </recommendedName>
</protein>
<keyword evidence="1" id="KW-0479">Metal-binding</keyword>
<dbReference type="GeneID" id="17279711"/>
<dbReference type="PaxDb" id="2903-EOD34441"/>
<keyword evidence="4" id="KW-0665">Pyrimidine biosynthesis</keyword>
<dbReference type="EnsemblProtists" id="EOD34441">
    <property type="protein sequence ID" value="EOD34441"/>
    <property type="gene ID" value="EMIHUDRAFT_228614"/>
</dbReference>
<accession>A0A0D3KFA6</accession>
<dbReference type="GO" id="GO:0004151">
    <property type="term" value="F:dihydroorotase activity"/>
    <property type="evidence" value="ECO:0007669"/>
    <property type="project" value="InterPro"/>
</dbReference>
<dbReference type="Gene3D" id="3.20.20.140">
    <property type="entry name" value="Metal-dependent hydrolases"/>
    <property type="match status" value="2"/>
</dbReference>
<evidence type="ECO:0000256" key="1">
    <source>
        <dbReference type="ARBA" id="ARBA00022723"/>
    </source>
</evidence>
<evidence type="ECO:0000256" key="2">
    <source>
        <dbReference type="ARBA" id="ARBA00022801"/>
    </source>
</evidence>
<dbReference type="PANTHER" id="PTHR43137">
    <property type="entry name" value="DIHYDROOROTASE"/>
    <property type="match status" value="1"/>
</dbReference>
<dbReference type="PROSITE" id="PS00483">
    <property type="entry name" value="DIHYDROOROTASE_2"/>
    <property type="match status" value="1"/>
</dbReference>
<name>A0A0D3KFA6_EMIH1</name>
<dbReference type="STRING" id="2903.R1FFZ6"/>
<keyword evidence="2" id="KW-0378">Hydrolase</keyword>
<proteinExistence type="predicted"/>
<keyword evidence="6" id="KW-1185">Reference proteome</keyword>
<reference evidence="6" key="1">
    <citation type="journal article" date="2013" name="Nature">
        <title>Pan genome of the phytoplankton Emiliania underpins its global distribution.</title>
        <authorList>
            <person name="Read B.A."/>
            <person name="Kegel J."/>
            <person name="Klute M.J."/>
            <person name="Kuo A."/>
            <person name="Lefebvre S.C."/>
            <person name="Maumus F."/>
            <person name="Mayer C."/>
            <person name="Miller J."/>
            <person name="Monier A."/>
            <person name="Salamov A."/>
            <person name="Young J."/>
            <person name="Aguilar M."/>
            <person name="Claverie J.M."/>
            <person name="Frickenhaus S."/>
            <person name="Gonzalez K."/>
            <person name="Herman E.K."/>
            <person name="Lin Y.C."/>
            <person name="Napier J."/>
            <person name="Ogata H."/>
            <person name="Sarno A.F."/>
            <person name="Shmutz J."/>
            <person name="Schroeder D."/>
            <person name="de Vargas C."/>
            <person name="Verret F."/>
            <person name="von Dassow P."/>
            <person name="Valentin K."/>
            <person name="Van de Peer Y."/>
            <person name="Wheeler G."/>
            <person name="Dacks J.B."/>
            <person name="Delwiche C.F."/>
            <person name="Dyhrman S.T."/>
            <person name="Glockner G."/>
            <person name="John U."/>
            <person name="Richards T."/>
            <person name="Worden A.Z."/>
            <person name="Zhang X."/>
            <person name="Grigoriev I.V."/>
            <person name="Allen A.E."/>
            <person name="Bidle K."/>
            <person name="Borodovsky M."/>
            <person name="Bowler C."/>
            <person name="Brownlee C."/>
            <person name="Cock J.M."/>
            <person name="Elias M."/>
            <person name="Gladyshev V.N."/>
            <person name="Groth M."/>
            <person name="Guda C."/>
            <person name="Hadaegh A."/>
            <person name="Iglesias-Rodriguez M.D."/>
            <person name="Jenkins J."/>
            <person name="Jones B.M."/>
            <person name="Lawson T."/>
            <person name="Leese F."/>
            <person name="Lindquist E."/>
            <person name="Lobanov A."/>
            <person name="Lomsadze A."/>
            <person name="Malik S.B."/>
            <person name="Marsh M.E."/>
            <person name="Mackinder L."/>
            <person name="Mock T."/>
            <person name="Mueller-Roeber B."/>
            <person name="Pagarete A."/>
            <person name="Parker M."/>
            <person name="Probert I."/>
            <person name="Quesneville H."/>
            <person name="Raines C."/>
            <person name="Rensing S.A."/>
            <person name="Riano-Pachon D.M."/>
            <person name="Richier S."/>
            <person name="Rokitta S."/>
            <person name="Shiraiwa Y."/>
            <person name="Soanes D.M."/>
            <person name="van der Giezen M."/>
            <person name="Wahlund T.M."/>
            <person name="Williams B."/>
            <person name="Wilson W."/>
            <person name="Wolfe G."/>
            <person name="Wurch L.L."/>
        </authorList>
    </citation>
    <scope>NUCLEOTIDE SEQUENCE</scope>
</reference>
<keyword evidence="3" id="KW-0862">Zinc</keyword>
<dbReference type="GO" id="GO:0005829">
    <property type="term" value="C:cytosol"/>
    <property type="evidence" value="ECO:0007669"/>
    <property type="project" value="TreeGrafter"/>
</dbReference>
<dbReference type="HOGENOM" id="CLU_1117458_0_0_1"/>
<reference evidence="5" key="2">
    <citation type="submission" date="2024-10" db="UniProtKB">
        <authorList>
            <consortium name="EnsemblProtists"/>
        </authorList>
    </citation>
    <scope>IDENTIFICATION</scope>
</reference>
<evidence type="ECO:0000256" key="4">
    <source>
        <dbReference type="ARBA" id="ARBA00022975"/>
    </source>
</evidence>
<dbReference type="Proteomes" id="UP000013827">
    <property type="component" value="Unassembled WGS sequence"/>
</dbReference>
<dbReference type="InterPro" id="IPR004721">
    <property type="entry name" value="DHOdimr"/>
</dbReference>
<organism evidence="5 6">
    <name type="scientific">Emiliania huxleyi (strain CCMP1516)</name>
    <dbReference type="NCBI Taxonomy" id="280463"/>
    <lineage>
        <taxon>Eukaryota</taxon>
        <taxon>Haptista</taxon>
        <taxon>Haptophyta</taxon>
        <taxon>Prymnesiophyceae</taxon>
        <taxon>Isochrysidales</taxon>
        <taxon>Noelaerhabdaceae</taxon>
        <taxon>Emiliania</taxon>
    </lineage>
</organism>
<evidence type="ECO:0000256" key="3">
    <source>
        <dbReference type="ARBA" id="ARBA00022833"/>
    </source>
</evidence>
<evidence type="ECO:0000313" key="5">
    <source>
        <dbReference type="EnsemblProtists" id="EOD34441"/>
    </source>
</evidence>
<dbReference type="GO" id="GO:0046872">
    <property type="term" value="F:metal ion binding"/>
    <property type="evidence" value="ECO:0007669"/>
    <property type="project" value="UniProtKB-KW"/>
</dbReference>
<dbReference type="SUPFAM" id="SSF51556">
    <property type="entry name" value="Metallo-dependent hydrolases"/>
    <property type="match status" value="2"/>
</dbReference>
<dbReference type="GO" id="GO:0006221">
    <property type="term" value="P:pyrimidine nucleotide biosynthetic process"/>
    <property type="evidence" value="ECO:0007669"/>
    <property type="project" value="UniProtKB-KW"/>
</dbReference>
<dbReference type="KEGG" id="ehx:EMIHUDRAFT_228614"/>
<evidence type="ECO:0000313" key="6">
    <source>
        <dbReference type="Proteomes" id="UP000013827"/>
    </source>
</evidence>
<dbReference type="AlphaFoldDB" id="A0A0D3KFA6"/>
<sequence length="249" mass="26790">MCDRVPEPFNSRRELRMRRPDDWHHHLRDGPDVLRDTVRAAARAFSRAIIMPNLVPPVTTVAAAGEYRERIEAALAASGGAPGSFTPLMTLYLTDTTTVAAVEAAAASGFIKAFKLYPAGATTNSDSGGSLAFASKKRASTDSAPHAIGRKETGCGCAGIFNANAALELRRGGVYADQLPPRAFEEAGALEHLEAFCSLHGPAFYGVPANDEVVTLRRETWKMAHSLPLGNEEVVPFRAAQLINWRMDG</sequence>